<dbReference type="AlphaFoldDB" id="A0A402A326"/>
<dbReference type="Proteomes" id="UP000287352">
    <property type="component" value="Unassembled WGS sequence"/>
</dbReference>
<keyword evidence="1" id="KW-0472">Membrane</keyword>
<protein>
    <submittedName>
        <fullName evidence="2">Uncharacterized protein</fullName>
    </submittedName>
</protein>
<proteinExistence type="predicted"/>
<name>A0A402A326_9CHLR</name>
<organism evidence="2 3">
    <name type="scientific">Tengunoibacter tsumagoiensis</name>
    <dbReference type="NCBI Taxonomy" id="2014871"/>
    <lineage>
        <taxon>Bacteria</taxon>
        <taxon>Bacillati</taxon>
        <taxon>Chloroflexota</taxon>
        <taxon>Ktedonobacteria</taxon>
        <taxon>Ktedonobacterales</taxon>
        <taxon>Dictyobacteraceae</taxon>
        <taxon>Tengunoibacter</taxon>
    </lineage>
</organism>
<gene>
    <name evidence="2" type="ORF">KTT_34120</name>
</gene>
<evidence type="ECO:0000313" key="2">
    <source>
        <dbReference type="EMBL" id="GCE13553.1"/>
    </source>
</evidence>
<comment type="caution">
    <text evidence="2">The sequence shown here is derived from an EMBL/GenBank/DDBJ whole genome shotgun (WGS) entry which is preliminary data.</text>
</comment>
<sequence>MNRQRLYTVFFLVTMAALICTFLFCYLQPGFIPIFSYLTTAFTIITGIGAISFGLLKIHEAYKYEY</sequence>
<feature type="transmembrane region" description="Helical" evidence="1">
    <location>
        <begin position="35"/>
        <end position="56"/>
    </location>
</feature>
<feature type="transmembrane region" description="Helical" evidence="1">
    <location>
        <begin position="7"/>
        <end position="29"/>
    </location>
</feature>
<keyword evidence="3" id="KW-1185">Reference proteome</keyword>
<dbReference type="EMBL" id="BIFR01000001">
    <property type="protein sequence ID" value="GCE13553.1"/>
    <property type="molecule type" value="Genomic_DNA"/>
</dbReference>
<evidence type="ECO:0000256" key="1">
    <source>
        <dbReference type="SAM" id="Phobius"/>
    </source>
</evidence>
<evidence type="ECO:0000313" key="3">
    <source>
        <dbReference type="Proteomes" id="UP000287352"/>
    </source>
</evidence>
<reference evidence="3" key="1">
    <citation type="submission" date="2018-12" db="EMBL/GenBank/DDBJ databases">
        <title>Tengunoibacter tsumagoiensis gen. nov., sp. nov., Dictyobacter kobayashii sp. nov., D. alpinus sp. nov., and D. joshuensis sp. nov. and description of Dictyobacteraceae fam. nov. within the order Ktedonobacterales isolated from Tengu-no-mugimeshi.</title>
        <authorList>
            <person name="Wang C.M."/>
            <person name="Zheng Y."/>
            <person name="Sakai Y."/>
            <person name="Toyoda A."/>
            <person name="Minakuchi Y."/>
            <person name="Abe K."/>
            <person name="Yokota A."/>
            <person name="Yabe S."/>
        </authorList>
    </citation>
    <scope>NUCLEOTIDE SEQUENCE [LARGE SCALE GENOMIC DNA]</scope>
    <source>
        <strain evidence="3">Uno3</strain>
    </source>
</reference>
<accession>A0A402A326</accession>
<dbReference type="RefSeq" id="WP_126581068.1">
    <property type="nucleotide sequence ID" value="NZ_BIFR01000001.1"/>
</dbReference>
<keyword evidence="1" id="KW-1133">Transmembrane helix</keyword>
<keyword evidence="1" id="KW-0812">Transmembrane</keyword>